<dbReference type="InterPro" id="IPR001296">
    <property type="entry name" value="Glyco_trans_1"/>
</dbReference>
<reference evidence="8" key="2">
    <citation type="journal article" date="2022" name="Microbiol. Resour. Announc.">
        <title>Metagenome Sequencing to Explore Phylogenomics of Terrestrial Cyanobacteria.</title>
        <authorList>
            <person name="Ward R.D."/>
            <person name="Stajich J.E."/>
            <person name="Johansen J.R."/>
            <person name="Huntemann M."/>
            <person name="Clum A."/>
            <person name="Foster B."/>
            <person name="Foster B."/>
            <person name="Roux S."/>
            <person name="Palaniappan K."/>
            <person name="Varghese N."/>
            <person name="Mukherjee S."/>
            <person name="Reddy T.B.K."/>
            <person name="Daum C."/>
            <person name="Copeland A."/>
            <person name="Chen I.A."/>
            <person name="Ivanova N.N."/>
            <person name="Kyrpides N.C."/>
            <person name="Shapiro N."/>
            <person name="Eloe-Fadrosh E.A."/>
            <person name="Pietrasiak N."/>
        </authorList>
    </citation>
    <scope>NUCLEOTIDE SEQUENCE</scope>
    <source>
        <strain evidence="8">CPER-KK1</strain>
    </source>
</reference>
<sequence length="503" mass="56538">MHIGFLNPQGNFDAHDSYITEHADFGGQLVYVKEVAIAIARKGHQVDILTRQIIDPDWPEFAQTFDTYPDVENVRIIRLPAGPKEFLRKELLWPHLVTDWVPNILKFYQGEGRLPDAMTTHYGDGGLCGVLIEDKTGVPFTFTAHSLGAQKMDKLHVTPENLAQINEYYYFSRRLLAERLSMNRSAVNITSTFKQERFGQYNHPAYQGAIDVNNDVRFALIPPGVEPSVFGAKARSHNEEATYQLIQERLARDISESRRELPVILASSRLSPKKNTLGLVQAYAQSETIQEQANLVLITAGLHNPLHEPVKDEQVERTVLTPIREIVNEKNLWGKISAFCVPDQGALAATYRFMAQRRSVFALMSLFEPFGLAPLEAAVAGLPVVATKNGGLSESLRKGDNEYGVLVDPEDTADIVRGLERLLCNAQEWEHFAQCGQQHVLNCYTWETAGNEYLNLIKEIVSSPTARRPAELLPIHSYFLNPQSETDVSLEELSHLYFAAIQN</sequence>
<dbReference type="Proteomes" id="UP000753908">
    <property type="component" value="Unassembled WGS sequence"/>
</dbReference>
<keyword evidence="4 8" id="KW-0808">Transferase</keyword>
<dbReference type="Pfam" id="PF00534">
    <property type="entry name" value="Glycos_transf_1"/>
    <property type="match status" value="1"/>
</dbReference>
<evidence type="ECO:0000313" key="9">
    <source>
        <dbReference type="Proteomes" id="UP000753908"/>
    </source>
</evidence>
<evidence type="ECO:0000256" key="5">
    <source>
        <dbReference type="ARBA" id="ARBA00047471"/>
    </source>
</evidence>
<evidence type="ECO:0000259" key="6">
    <source>
        <dbReference type="Pfam" id="PF00534"/>
    </source>
</evidence>
<feature type="domain" description="Glycosyl transferase family 1" evidence="6">
    <location>
        <begin position="252"/>
        <end position="436"/>
    </location>
</feature>
<dbReference type="InterPro" id="IPR000368">
    <property type="entry name" value="Sucrose_synth_GT-B1"/>
</dbReference>
<dbReference type="Pfam" id="PF00862">
    <property type="entry name" value="GT-B_Sucrose_synth"/>
    <property type="match status" value="1"/>
</dbReference>
<evidence type="ECO:0000256" key="2">
    <source>
        <dbReference type="ARBA" id="ARBA00012536"/>
    </source>
</evidence>
<dbReference type="SUPFAM" id="SSF53756">
    <property type="entry name" value="UDP-Glycosyltransferase/glycogen phosphorylase"/>
    <property type="match status" value="1"/>
</dbReference>
<gene>
    <name evidence="8" type="ORF">KME25_00505</name>
</gene>
<feature type="domain" description="Sucrose synthase first GT-B" evidence="7">
    <location>
        <begin position="20"/>
        <end position="235"/>
    </location>
</feature>
<comment type="catalytic activity">
    <reaction evidence="5">
        <text>beta-D-fructose 6-phosphate + UDP-alpha-D-glucose = sucrose 6(F)-phosphate + UDP + H(+)</text>
        <dbReference type="Rhea" id="RHEA:22172"/>
        <dbReference type="ChEBI" id="CHEBI:15378"/>
        <dbReference type="ChEBI" id="CHEBI:57634"/>
        <dbReference type="ChEBI" id="CHEBI:57723"/>
        <dbReference type="ChEBI" id="CHEBI:58223"/>
        <dbReference type="ChEBI" id="CHEBI:58885"/>
        <dbReference type="EC" id="2.4.1.14"/>
    </reaction>
</comment>
<dbReference type="PANTHER" id="PTHR46039:SF5">
    <property type="entry name" value="SUCROSE-PHOSPHATE SYNTHASE 3-RELATED"/>
    <property type="match status" value="1"/>
</dbReference>
<dbReference type="InterPro" id="IPR044161">
    <property type="entry name" value="SPS"/>
</dbReference>
<comment type="similarity">
    <text evidence="1">Belongs to the glycosyltransferase 1 family.</text>
</comment>
<dbReference type="PANTHER" id="PTHR46039">
    <property type="entry name" value="SUCROSE-PHOSPHATE SYNTHASE 3-RELATED"/>
    <property type="match status" value="1"/>
</dbReference>
<dbReference type="GO" id="GO:0046524">
    <property type="term" value="F:sucrose-phosphate synthase activity"/>
    <property type="evidence" value="ECO:0007669"/>
    <property type="project" value="UniProtKB-EC"/>
</dbReference>
<dbReference type="AlphaFoldDB" id="A0A951PG71"/>
<evidence type="ECO:0000256" key="4">
    <source>
        <dbReference type="ARBA" id="ARBA00022679"/>
    </source>
</evidence>
<keyword evidence="3 8" id="KW-0328">Glycosyltransferase</keyword>
<evidence type="ECO:0000256" key="3">
    <source>
        <dbReference type="ARBA" id="ARBA00022676"/>
    </source>
</evidence>
<evidence type="ECO:0000259" key="7">
    <source>
        <dbReference type="Pfam" id="PF00862"/>
    </source>
</evidence>
<dbReference type="EC" id="2.4.1.14" evidence="2"/>
<evidence type="ECO:0000313" key="8">
    <source>
        <dbReference type="EMBL" id="MBW4542921.1"/>
    </source>
</evidence>
<proteinExistence type="inferred from homology"/>
<reference evidence="8" key="1">
    <citation type="submission" date="2021-05" db="EMBL/GenBank/DDBJ databases">
        <authorList>
            <person name="Pietrasiak N."/>
            <person name="Ward R."/>
            <person name="Stajich J.E."/>
            <person name="Kurbessoian T."/>
        </authorList>
    </citation>
    <scope>NUCLEOTIDE SEQUENCE</scope>
    <source>
        <strain evidence="8">CPER-KK1</strain>
    </source>
</reference>
<dbReference type="Gene3D" id="3.40.50.2000">
    <property type="entry name" value="Glycogen Phosphorylase B"/>
    <property type="match status" value="2"/>
</dbReference>
<dbReference type="EMBL" id="JAHHIF010000001">
    <property type="protein sequence ID" value="MBW4542921.1"/>
    <property type="molecule type" value="Genomic_DNA"/>
</dbReference>
<comment type="caution">
    <text evidence="8">The sequence shown here is derived from an EMBL/GenBank/DDBJ whole genome shotgun (WGS) entry which is preliminary data.</text>
</comment>
<organism evidence="8 9">
    <name type="scientific">Symplocastrum torsivum CPER-KK1</name>
    <dbReference type="NCBI Taxonomy" id="450513"/>
    <lineage>
        <taxon>Bacteria</taxon>
        <taxon>Bacillati</taxon>
        <taxon>Cyanobacteriota</taxon>
        <taxon>Cyanophyceae</taxon>
        <taxon>Oscillatoriophycideae</taxon>
        <taxon>Oscillatoriales</taxon>
        <taxon>Microcoleaceae</taxon>
        <taxon>Symplocastrum</taxon>
    </lineage>
</organism>
<protein>
    <recommendedName>
        <fullName evidence="2">sucrose-phosphate synthase</fullName>
        <ecNumber evidence="2">2.4.1.14</ecNumber>
    </recommendedName>
</protein>
<name>A0A951PG71_9CYAN</name>
<accession>A0A951PG71</accession>
<evidence type="ECO:0000256" key="1">
    <source>
        <dbReference type="ARBA" id="ARBA00006530"/>
    </source>
</evidence>